<evidence type="ECO:0000256" key="7">
    <source>
        <dbReference type="ARBA" id="ARBA00025687"/>
    </source>
</evidence>
<evidence type="ECO:0000256" key="6">
    <source>
        <dbReference type="ARBA" id="ARBA00023242"/>
    </source>
</evidence>
<reference evidence="9 10" key="1">
    <citation type="journal article" date="2017" name="Gigascience">
        <title>Draft genome of the honey bee ectoparasitic mite, Tropilaelaps mercedesae, is shaped by the parasitic life history.</title>
        <authorList>
            <person name="Dong X."/>
            <person name="Armstrong S.D."/>
            <person name="Xia D."/>
            <person name="Makepeace B.L."/>
            <person name="Darby A.C."/>
            <person name="Kadowaki T."/>
        </authorList>
    </citation>
    <scope>NUCLEOTIDE SEQUENCE [LARGE SCALE GENOMIC DNA]</scope>
    <source>
        <strain evidence="9">Wuxi-XJTLU</strain>
    </source>
</reference>
<comment type="caution">
    <text evidence="9">The sequence shown here is derived from an EMBL/GenBank/DDBJ whole genome shotgun (WGS) entry which is preliminary data.</text>
</comment>
<keyword evidence="6" id="KW-0539">Nucleus</keyword>
<evidence type="ECO:0000256" key="4">
    <source>
        <dbReference type="ARBA" id="ARBA00023015"/>
    </source>
</evidence>
<dbReference type="OrthoDB" id="203279at2759"/>
<dbReference type="PANTHER" id="PTHR12434:SF6">
    <property type="entry name" value="MEDIATOR OF RNA POLYMERASE II TRANSCRIPTION SUBUNIT 22"/>
    <property type="match status" value="1"/>
</dbReference>
<dbReference type="STRING" id="418985.A0A1V9XM19"/>
<evidence type="ECO:0000313" key="10">
    <source>
        <dbReference type="Proteomes" id="UP000192247"/>
    </source>
</evidence>
<accession>A0A1V9XM19</accession>
<dbReference type="AlphaFoldDB" id="A0A1V9XM19"/>
<dbReference type="GO" id="GO:0006357">
    <property type="term" value="P:regulation of transcription by RNA polymerase II"/>
    <property type="evidence" value="ECO:0007669"/>
    <property type="project" value="InterPro"/>
</dbReference>
<dbReference type="InParanoid" id="A0A1V9XM19"/>
<evidence type="ECO:0000256" key="1">
    <source>
        <dbReference type="ARBA" id="ARBA00004123"/>
    </source>
</evidence>
<evidence type="ECO:0000256" key="8">
    <source>
        <dbReference type="ARBA" id="ARBA00031962"/>
    </source>
</evidence>
<dbReference type="InterPro" id="IPR009332">
    <property type="entry name" value="Med22"/>
</dbReference>
<dbReference type="EMBL" id="MNPL01007774">
    <property type="protein sequence ID" value="OQR74565.1"/>
    <property type="molecule type" value="Genomic_DNA"/>
</dbReference>
<evidence type="ECO:0000256" key="3">
    <source>
        <dbReference type="ARBA" id="ARBA00019695"/>
    </source>
</evidence>
<dbReference type="PANTHER" id="PTHR12434">
    <property type="entry name" value="MEDIATOR OF RNA POLYMERASE II TRANSCRIPTION SUBUNIT 22"/>
    <property type="match status" value="1"/>
</dbReference>
<dbReference type="Proteomes" id="UP000192247">
    <property type="component" value="Unassembled WGS sequence"/>
</dbReference>
<gene>
    <name evidence="9" type="ORF">BIW11_08981</name>
</gene>
<comment type="subcellular location">
    <subcellularLocation>
        <location evidence="1">Nucleus</location>
    </subcellularLocation>
</comment>
<evidence type="ECO:0000313" key="9">
    <source>
        <dbReference type="EMBL" id="OQR74565.1"/>
    </source>
</evidence>
<proteinExistence type="inferred from homology"/>
<comment type="function">
    <text evidence="7">Component of the Mediator complex, a coactivator involved in the regulated transcription of nearly all RNA polymerase II-dependent genes. Mediator functions as a bridge to convey information from gene-specific regulatory proteins to the basal RNA polymerase II transcription machinery. Mediator is recruited to promoters by direct interactions with regulatory proteins and serves as a scaffold for the assembly of a functional preinitiation complex with RNA polymerase II and the general transcription factors.</text>
</comment>
<name>A0A1V9XM19_9ACAR</name>
<dbReference type="FunCoup" id="A0A1V9XM19">
    <property type="interactions" value="1288"/>
</dbReference>
<dbReference type="GO" id="GO:0003712">
    <property type="term" value="F:transcription coregulator activity"/>
    <property type="evidence" value="ECO:0007669"/>
    <property type="project" value="InterPro"/>
</dbReference>
<evidence type="ECO:0000256" key="2">
    <source>
        <dbReference type="ARBA" id="ARBA00005942"/>
    </source>
</evidence>
<evidence type="ECO:0000256" key="5">
    <source>
        <dbReference type="ARBA" id="ARBA00023163"/>
    </source>
</evidence>
<keyword evidence="4" id="KW-0805">Transcription regulation</keyword>
<dbReference type="GO" id="GO:0016592">
    <property type="term" value="C:mediator complex"/>
    <property type="evidence" value="ECO:0007669"/>
    <property type="project" value="InterPro"/>
</dbReference>
<organism evidence="9 10">
    <name type="scientific">Tropilaelaps mercedesae</name>
    <dbReference type="NCBI Taxonomy" id="418985"/>
    <lineage>
        <taxon>Eukaryota</taxon>
        <taxon>Metazoa</taxon>
        <taxon>Ecdysozoa</taxon>
        <taxon>Arthropoda</taxon>
        <taxon>Chelicerata</taxon>
        <taxon>Arachnida</taxon>
        <taxon>Acari</taxon>
        <taxon>Parasitiformes</taxon>
        <taxon>Mesostigmata</taxon>
        <taxon>Gamasina</taxon>
        <taxon>Dermanyssoidea</taxon>
        <taxon>Laelapidae</taxon>
        <taxon>Tropilaelaps</taxon>
    </lineage>
</organism>
<protein>
    <recommendedName>
        <fullName evidence="3">Mediator of RNA polymerase II transcription subunit 22</fullName>
    </recommendedName>
    <alternativeName>
        <fullName evidence="8">Mediator complex subunit 22</fullName>
    </alternativeName>
</protein>
<comment type="similarity">
    <text evidence="2">Belongs to the Mediator complex subunit 22 family.</text>
</comment>
<sequence>MSQAKSASGGASCSRDKEALLKSYQKRLKDDIRAMIDNFQEILKSSKMPTADEEGQVLRQLQCTEDQYEMSVRAANMVRAGEKLVRLIADIKQYLILNDFPFINDAIQASGQRFCNVQHECDQRLTALRDDMAAELYDLEEEYYSSVHKTPPTPTK</sequence>
<keyword evidence="10" id="KW-1185">Reference proteome</keyword>
<keyword evidence="5" id="KW-0804">Transcription</keyword>
<dbReference type="Pfam" id="PF06179">
    <property type="entry name" value="Med22"/>
    <property type="match status" value="1"/>
</dbReference>